<gene>
    <name evidence="3" type="ORF">ACFFI0_14980</name>
</gene>
<feature type="transmembrane region" description="Helical" evidence="2">
    <location>
        <begin position="47"/>
        <end position="65"/>
    </location>
</feature>
<name>A0ABV6HL47_9SPHI</name>
<keyword evidence="4" id="KW-1185">Reference proteome</keyword>
<evidence type="ECO:0000256" key="1">
    <source>
        <dbReference type="SAM" id="MobiDB-lite"/>
    </source>
</evidence>
<protein>
    <submittedName>
        <fullName evidence="3">Uncharacterized protein</fullName>
    </submittedName>
</protein>
<keyword evidence="2" id="KW-0812">Transmembrane</keyword>
<evidence type="ECO:0000313" key="4">
    <source>
        <dbReference type="Proteomes" id="UP001589774"/>
    </source>
</evidence>
<accession>A0ABV6HL47</accession>
<keyword evidence="2" id="KW-0472">Membrane</keyword>
<dbReference type="RefSeq" id="WP_130855812.1">
    <property type="nucleotide sequence ID" value="NZ_JBHLWO010000002.1"/>
</dbReference>
<feature type="compositionally biased region" description="Basic and acidic residues" evidence="1">
    <location>
        <begin position="1"/>
        <end position="29"/>
    </location>
</feature>
<evidence type="ECO:0000313" key="3">
    <source>
        <dbReference type="EMBL" id="MFC0319623.1"/>
    </source>
</evidence>
<comment type="caution">
    <text evidence="3">The sequence shown here is derived from an EMBL/GenBank/DDBJ whole genome shotgun (WGS) entry which is preliminary data.</text>
</comment>
<keyword evidence="2" id="KW-1133">Transmembrane helix</keyword>
<feature type="region of interest" description="Disordered" evidence="1">
    <location>
        <begin position="1"/>
        <end position="40"/>
    </location>
</feature>
<proteinExistence type="predicted"/>
<dbReference type="Proteomes" id="UP001589774">
    <property type="component" value="Unassembled WGS sequence"/>
</dbReference>
<reference evidence="3 4" key="1">
    <citation type="submission" date="2024-09" db="EMBL/GenBank/DDBJ databases">
        <authorList>
            <person name="Sun Q."/>
            <person name="Mori K."/>
        </authorList>
    </citation>
    <scope>NUCLEOTIDE SEQUENCE [LARGE SCALE GENOMIC DNA]</scope>
    <source>
        <strain evidence="3 4">CCM 7765</strain>
    </source>
</reference>
<evidence type="ECO:0000256" key="2">
    <source>
        <dbReference type="SAM" id="Phobius"/>
    </source>
</evidence>
<dbReference type="EMBL" id="JBHLWO010000002">
    <property type="protein sequence ID" value="MFC0319623.1"/>
    <property type="molecule type" value="Genomic_DNA"/>
</dbReference>
<organism evidence="3 4">
    <name type="scientific">Olivibacter oleidegradans</name>
    <dbReference type="NCBI Taxonomy" id="760123"/>
    <lineage>
        <taxon>Bacteria</taxon>
        <taxon>Pseudomonadati</taxon>
        <taxon>Bacteroidota</taxon>
        <taxon>Sphingobacteriia</taxon>
        <taxon>Sphingobacteriales</taxon>
        <taxon>Sphingobacteriaceae</taxon>
        <taxon>Olivibacter</taxon>
    </lineage>
</organism>
<sequence>MTGREKMVDNDKNSSKTKAEEDYVAHKENPGPSPEAFEKTDRGSGRFLFLILALIVVILIIVWMLT</sequence>